<evidence type="ECO:0008006" key="3">
    <source>
        <dbReference type="Google" id="ProtNLM"/>
    </source>
</evidence>
<reference evidence="1" key="1">
    <citation type="journal article" date="2021" name="Gut Microbes">
        <title>A synthetic consortium of 100 gut commensals modulates the composition and function in a colon model of the microbiome of elderly subjects.</title>
        <authorList>
            <person name="Perez M."/>
            <person name="Ntemiri A."/>
            <person name="Tan H."/>
            <person name="Harris H.M.B."/>
            <person name="Roager H.M."/>
            <person name="Ribiere C."/>
            <person name="O'Toole P.W."/>
        </authorList>
    </citation>
    <scope>NUCLEOTIDE SEQUENCE</scope>
    <source>
        <strain evidence="1">MCC335</strain>
    </source>
</reference>
<evidence type="ECO:0000313" key="1">
    <source>
        <dbReference type="EMBL" id="MBT9812056.1"/>
    </source>
</evidence>
<dbReference type="Proteomes" id="UP000708338">
    <property type="component" value="Unassembled WGS sequence"/>
</dbReference>
<sequence>MTSSEMLKKIKENLGLLSDNRQDLMISDVILAVCDYCNLDSAFIPDILEPIIRKKAKGIIDYEAANGAGYCPEVASIKEGDGSITWAQTEGNTKASIYGLSESDKKGLRRHRRLRGYVQSVCSDV</sequence>
<name>A0AA41FHZ9_9FIRM</name>
<gene>
    <name evidence="1" type="ORF">GPL26_20765</name>
</gene>
<dbReference type="RefSeq" id="WP_117450503.1">
    <property type="nucleotide sequence ID" value="NZ_CABJDD010000002.1"/>
</dbReference>
<evidence type="ECO:0000313" key="2">
    <source>
        <dbReference type="Proteomes" id="UP000708338"/>
    </source>
</evidence>
<proteinExistence type="predicted"/>
<comment type="caution">
    <text evidence="1">The sequence shown here is derived from an EMBL/GenBank/DDBJ whole genome shotgun (WGS) entry which is preliminary data.</text>
</comment>
<dbReference type="EMBL" id="WQPS01000043">
    <property type="protein sequence ID" value="MBT9812056.1"/>
    <property type="molecule type" value="Genomic_DNA"/>
</dbReference>
<protein>
    <recommendedName>
        <fullName evidence="3">Phage gp6-like head-tail connector protein</fullName>
    </recommendedName>
</protein>
<organism evidence="1 2">
    <name type="scientific">Enterocloster citroniae</name>
    <dbReference type="NCBI Taxonomy" id="358743"/>
    <lineage>
        <taxon>Bacteria</taxon>
        <taxon>Bacillati</taxon>
        <taxon>Bacillota</taxon>
        <taxon>Clostridia</taxon>
        <taxon>Lachnospirales</taxon>
        <taxon>Lachnospiraceae</taxon>
        <taxon>Enterocloster</taxon>
    </lineage>
</organism>
<dbReference type="AlphaFoldDB" id="A0AA41FHZ9"/>
<accession>A0AA41FHZ9</accession>